<comment type="caution">
    <text evidence="5">The sequence shown here is derived from an EMBL/GenBank/DDBJ whole genome shotgun (WGS) entry which is preliminary data.</text>
</comment>
<dbReference type="GO" id="GO:0051639">
    <property type="term" value="P:actin filament network formation"/>
    <property type="evidence" value="ECO:0007669"/>
    <property type="project" value="TreeGrafter"/>
</dbReference>
<dbReference type="Pfam" id="PF00307">
    <property type="entry name" value="CH"/>
    <property type="match status" value="1"/>
</dbReference>
<proteinExistence type="predicted"/>
<dbReference type="PANTHER" id="PTHR19961:SF18">
    <property type="entry name" value="FI19014P1"/>
    <property type="match status" value="1"/>
</dbReference>
<organism evidence="5 6">
    <name type="scientific">Taxus chinensis</name>
    <name type="common">Chinese yew</name>
    <name type="synonym">Taxus wallichiana var. chinensis</name>
    <dbReference type="NCBI Taxonomy" id="29808"/>
    <lineage>
        <taxon>Eukaryota</taxon>
        <taxon>Viridiplantae</taxon>
        <taxon>Streptophyta</taxon>
        <taxon>Embryophyta</taxon>
        <taxon>Tracheophyta</taxon>
        <taxon>Spermatophyta</taxon>
        <taxon>Pinopsida</taxon>
        <taxon>Pinidae</taxon>
        <taxon>Conifers II</taxon>
        <taxon>Cupressales</taxon>
        <taxon>Taxaceae</taxon>
        <taxon>Taxus</taxon>
    </lineage>
</organism>
<comment type="subunit">
    <text evidence="1">Interacts with F-actin.</text>
</comment>
<dbReference type="InterPro" id="IPR001715">
    <property type="entry name" value="CH_dom"/>
</dbReference>
<dbReference type="GO" id="GO:0051017">
    <property type="term" value="P:actin filament bundle assembly"/>
    <property type="evidence" value="ECO:0007669"/>
    <property type="project" value="InterPro"/>
</dbReference>
<dbReference type="Proteomes" id="UP000824469">
    <property type="component" value="Unassembled WGS sequence"/>
</dbReference>
<feature type="non-terminal residue" evidence="5">
    <location>
        <position position="290"/>
    </location>
</feature>
<dbReference type="Gene3D" id="1.10.418.10">
    <property type="entry name" value="Calponin-like domain"/>
    <property type="match status" value="1"/>
</dbReference>
<evidence type="ECO:0000313" key="6">
    <source>
        <dbReference type="Proteomes" id="UP000824469"/>
    </source>
</evidence>
<dbReference type="InterPro" id="IPR039959">
    <property type="entry name" value="Fimbrin/Plastin"/>
</dbReference>
<keyword evidence="2" id="KW-0677">Repeat</keyword>
<evidence type="ECO:0000256" key="3">
    <source>
        <dbReference type="ARBA" id="ARBA00023203"/>
    </source>
</evidence>
<evidence type="ECO:0000256" key="2">
    <source>
        <dbReference type="ARBA" id="ARBA00022737"/>
    </source>
</evidence>
<dbReference type="GO" id="GO:0032432">
    <property type="term" value="C:actin filament bundle"/>
    <property type="evidence" value="ECO:0007669"/>
    <property type="project" value="TreeGrafter"/>
</dbReference>
<dbReference type="PANTHER" id="PTHR19961">
    <property type="entry name" value="FIMBRIN/PLASTIN"/>
    <property type="match status" value="1"/>
</dbReference>
<keyword evidence="6" id="KW-1185">Reference proteome</keyword>
<keyword evidence="3" id="KW-0009">Actin-binding</keyword>
<dbReference type="SUPFAM" id="SSF47576">
    <property type="entry name" value="Calponin-homology domain, CH-domain"/>
    <property type="match status" value="1"/>
</dbReference>
<evidence type="ECO:0000256" key="1">
    <source>
        <dbReference type="ARBA" id="ARBA00011385"/>
    </source>
</evidence>
<feature type="non-terminal residue" evidence="5">
    <location>
        <position position="1"/>
    </location>
</feature>
<sequence length="290" mass="32327">FDALKELATGITKLKLFQEPLSNCEIKQAVQSIGASIEQGIDFEAFLWIYVELSKGGKAKVQSKLPSNFLKDSTTTLLHTISDSEKKAYIDHINTYLDGDSLLKKYLPIDSSTNDLFEFVKDGIILWYVFNSIFLDFDSHMSSECSLMFEPSKLINVAVPGTIDDRAINVKENLNPWERVENQRLCLNSAKAIGCPVVNIGTEDLIEGRDGCYLVVLSIVTQLGFGGTGIKEQLNLLSTQAYDEEYGIVAELEDAIMEHGKFLIAKGFILHRNRVPLKLGLGVKHKGFQE</sequence>
<reference evidence="5 6" key="1">
    <citation type="journal article" date="2021" name="Nat. Plants">
        <title>The Taxus genome provides insights into paclitaxel biosynthesis.</title>
        <authorList>
            <person name="Xiong X."/>
            <person name="Gou J."/>
            <person name="Liao Q."/>
            <person name="Li Y."/>
            <person name="Zhou Q."/>
            <person name="Bi G."/>
            <person name="Li C."/>
            <person name="Du R."/>
            <person name="Wang X."/>
            <person name="Sun T."/>
            <person name="Guo L."/>
            <person name="Liang H."/>
            <person name="Lu P."/>
            <person name="Wu Y."/>
            <person name="Zhang Z."/>
            <person name="Ro D.K."/>
            <person name="Shang Y."/>
            <person name="Huang S."/>
            <person name="Yan J."/>
        </authorList>
    </citation>
    <scope>NUCLEOTIDE SEQUENCE [LARGE SCALE GENOMIC DNA]</scope>
    <source>
        <strain evidence="5">Ta-2019</strain>
    </source>
</reference>
<dbReference type="SMART" id="SM00033">
    <property type="entry name" value="CH"/>
    <property type="match status" value="1"/>
</dbReference>
<evidence type="ECO:0000313" key="5">
    <source>
        <dbReference type="EMBL" id="KAH9306638.1"/>
    </source>
</evidence>
<dbReference type="AlphaFoldDB" id="A0AA38FNT1"/>
<protein>
    <recommendedName>
        <fullName evidence="4">Calponin-homology (CH) domain-containing protein</fullName>
    </recommendedName>
</protein>
<dbReference type="InterPro" id="IPR036872">
    <property type="entry name" value="CH_dom_sf"/>
</dbReference>
<evidence type="ECO:0000259" key="4">
    <source>
        <dbReference type="PROSITE" id="PS50021"/>
    </source>
</evidence>
<name>A0AA38FNT1_TAXCH</name>
<feature type="domain" description="Calponin-homology (CH)" evidence="4">
    <location>
        <begin position="83"/>
        <end position="228"/>
    </location>
</feature>
<gene>
    <name evidence="5" type="ORF">KI387_011042</name>
</gene>
<dbReference type="PROSITE" id="PS50021">
    <property type="entry name" value="CH"/>
    <property type="match status" value="1"/>
</dbReference>
<dbReference type="GO" id="GO:0005884">
    <property type="term" value="C:actin filament"/>
    <property type="evidence" value="ECO:0007669"/>
    <property type="project" value="TreeGrafter"/>
</dbReference>
<dbReference type="GO" id="GO:0051015">
    <property type="term" value="F:actin filament binding"/>
    <property type="evidence" value="ECO:0007669"/>
    <property type="project" value="InterPro"/>
</dbReference>
<accession>A0AA38FNT1</accession>
<dbReference type="GO" id="GO:0005737">
    <property type="term" value="C:cytoplasm"/>
    <property type="evidence" value="ECO:0007669"/>
    <property type="project" value="TreeGrafter"/>
</dbReference>
<dbReference type="EMBL" id="JAHRHJ020000008">
    <property type="protein sequence ID" value="KAH9306638.1"/>
    <property type="molecule type" value="Genomic_DNA"/>
</dbReference>